<evidence type="ECO:0000313" key="2">
    <source>
        <dbReference type="EMBL" id="MCZ9307389.1"/>
    </source>
</evidence>
<keyword evidence="1" id="KW-0812">Transmembrane</keyword>
<keyword evidence="1" id="KW-1133">Transmembrane helix</keyword>
<name>A0A9X3MBA4_9CORY</name>
<reference evidence="2" key="1">
    <citation type="submission" date="2022-02" db="EMBL/GenBank/DDBJ databases">
        <title>Corynebacterium sp. from urogenital microbiome.</title>
        <authorList>
            <person name="Cappelli E.A."/>
            <person name="Ribeiro T.G."/>
            <person name="Peixe L."/>
        </authorList>
    </citation>
    <scope>NUCLEOTIDE SEQUENCE</scope>
    <source>
        <strain evidence="2">C8Ua_181</strain>
    </source>
</reference>
<evidence type="ECO:0000313" key="5">
    <source>
        <dbReference type="Proteomes" id="UP001185631"/>
    </source>
</evidence>
<evidence type="ECO:0000313" key="3">
    <source>
        <dbReference type="EMBL" id="MDV2424096.1"/>
    </source>
</evidence>
<organism evidence="2 4">
    <name type="scientific">Corynebacterium curieae</name>
    <dbReference type="NCBI Taxonomy" id="2913500"/>
    <lineage>
        <taxon>Bacteria</taxon>
        <taxon>Bacillati</taxon>
        <taxon>Actinomycetota</taxon>
        <taxon>Actinomycetes</taxon>
        <taxon>Mycobacteriales</taxon>
        <taxon>Corynebacteriaceae</taxon>
        <taxon>Corynebacterium</taxon>
    </lineage>
</organism>
<feature type="transmembrane region" description="Helical" evidence="1">
    <location>
        <begin position="85"/>
        <end position="107"/>
    </location>
</feature>
<sequence length="234" mass="26214">MYLPVCRFTVTSPNEEKFFSEENIERVSTPNPHPDPTGLREVIINGGPCPTKNHTKFDFLFELIRMGYIVIMGLFPFALTGLDTYIAVLISLPIVTFGISKPIRWLASTRTERTLLRKAWTNNWLEFYPALVGNFRHARVMVFFPDGSTEVLPGLATAKITDYPPEIMRTDGSAMVDSPDDLRVSRTDNNGWIVLSVLAGDPVSDGTLDVGLNEQQVEAALSHVKREWVPGFLN</sequence>
<reference evidence="3 5" key="2">
    <citation type="submission" date="2023-08" db="EMBL/GenBank/DDBJ databases">
        <title>Genomic characterization of the C. tuberculostearicum species complex, a ubiquitous member of the human skin microbiome.</title>
        <authorList>
            <person name="Ahmed N."/>
            <person name="Deming C."/>
            <person name="Conlan S."/>
            <person name="Segre J."/>
        </authorList>
    </citation>
    <scope>NUCLEOTIDE SEQUENCE [LARGE SCALE GENOMIC DNA]</scope>
    <source>
        <strain evidence="3 5">CTNIH19</strain>
    </source>
</reference>
<dbReference type="RefSeq" id="WP_269946536.1">
    <property type="nucleotide sequence ID" value="NZ_JAKMUU010000004.1"/>
</dbReference>
<dbReference type="Proteomes" id="UP001146430">
    <property type="component" value="Unassembled WGS sequence"/>
</dbReference>
<keyword evidence="1" id="KW-0472">Membrane</keyword>
<gene>
    <name evidence="2" type="ORF">L8V01_07860</name>
    <name evidence="3" type="ORF">RAE13_06685</name>
</gene>
<accession>A0A9X3MBA4</accession>
<dbReference type="EMBL" id="JAVBID010000007">
    <property type="protein sequence ID" value="MDV2424096.1"/>
    <property type="molecule type" value="Genomic_DNA"/>
</dbReference>
<evidence type="ECO:0000313" key="4">
    <source>
        <dbReference type="Proteomes" id="UP001146430"/>
    </source>
</evidence>
<comment type="caution">
    <text evidence="2">The sequence shown here is derived from an EMBL/GenBank/DDBJ whole genome shotgun (WGS) entry which is preliminary data.</text>
</comment>
<evidence type="ECO:0000256" key="1">
    <source>
        <dbReference type="SAM" id="Phobius"/>
    </source>
</evidence>
<protein>
    <submittedName>
        <fullName evidence="2">Uncharacterized protein</fullName>
    </submittedName>
</protein>
<dbReference type="AlphaFoldDB" id="A0A9X3MBA4"/>
<proteinExistence type="predicted"/>
<feature type="transmembrane region" description="Helical" evidence="1">
    <location>
        <begin position="59"/>
        <end position="79"/>
    </location>
</feature>
<keyword evidence="5" id="KW-1185">Reference proteome</keyword>
<dbReference type="Proteomes" id="UP001185631">
    <property type="component" value="Unassembled WGS sequence"/>
</dbReference>
<dbReference type="EMBL" id="JAKMUU010000004">
    <property type="protein sequence ID" value="MCZ9307389.1"/>
    <property type="molecule type" value="Genomic_DNA"/>
</dbReference>